<keyword evidence="3" id="KW-1185">Reference proteome</keyword>
<sequence>MPTDASHKLIPMTSFVLEYYAHEGYADLQTLSLMNNYANFLKRSLTLGMFVPVDPNGNVLKEPKNYASWKSLEHNDSDDERTDMTGFEEYGEYQKAERKCMFEGFRVDYNGYSKVRIVASYDTSIELSFNKNDLIPAGFNDVEALTVFNDIFLTSNALKLIGIKDRK</sequence>
<proteinExistence type="predicted"/>
<dbReference type="Proteomes" id="UP000184069">
    <property type="component" value="Unassembled WGS sequence"/>
</dbReference>
<evidence type="ECO:0000313" key="4">
    <source>
        <dbReference type="Proteomes" id="UP000184069"/>
    </source>
</evidence>
<reference evidence="2 4" key="2">
    <citation type="submission" date="2016-11" db="EMBL/GenBank/DDBJ databases">
        <authorList>
            <person name="Jaros S."/>
            <person name="Januszkiewicz K."/>
            <person name="Wedrychowicz H."/>
        </authorList>
    </citation>
    <scope>NUCLEOTIDE SEQUENCE [LARGE SCALE GENOMIC DNA]</scope>
    <source>
        <strain evidence="2 4">DSM 27621</strain>
    </source>
</reference>
<dbReference type="Proteomes" id="UP000093508">
    <property type="component" value="Unassembled WGS sequence"/>
</dbReference>
<accession>A0A1M7CIH8</accession>
<dbReference type="EMBL" id="MAYF01000108">
    <property type="protein sequence ID" value="OCA79206.1"/>
    <property type="molecule type" value="Genomic_DNA"/>
</dbReference>
<dbReference type="EMBL" id="FRBM01000005">
    <property type="protein sequence ID" value="SHL67030.1"/>
    <property type="molecule type" value="Genomic_DNA"/>
</dbReference>
<name>A0A1M7CIH8_9FLAO</name>
<dbReference type="OrthoDB" id="1273476at2"/>
<evidence type="ECO:0000313" key="2">
    <source>
        <dbReference type="EMBL" id="SHL67030.1"/>
    </source>
</evidence>
<protein>
    <submittedName>
        <fullName evidence="2">Uncharacterized protein</fullName>
    </submittedName>
</protein>
<gene>
    <name evidence="1" type="ORF">BBH99_19740</name>
    <name evidence="2" type="ORF">SAMN05444407_105235</name>
</gene>
<dbReference type="RefSeq" id="WP_066694225.1">
    <property type="nucleotide sequence ID" value="NZ_FRBM01000005.1"/>
</dbReference>
<reference evidence="1 3" key="1">
    <citation type="submission" date="2016-07" db="EMBL/GenBank/DDBJ databases">
        <authorList>
            <person name="Jeong J.-J."/>
            <person name="Kim D.W."/>
            <person name="Sang M.K."/>
            <person name="Choi I.-G."/>
            <person name="Kim K.D."/>
        </authorList>
    </citation>
    <scope>NUCLEOTIDE SEQUENCE [LARGE SCALE GENOMIC DNA]</scope>
    <source>
        <strain evidence="1 3">C-26</strain>
    </source>
</reference>
<evidence type="ECO:0000313" key="3">
    <source>
        <dbReference type="Proteomes" id="UP000093508"/>
    </source>
</evidence>
<organism evidence="2 4">
    <name type="scientific">Chryseobacterium contaminans</name>
    <dbReference type="NCBI Taxonomy" id="1423959"/>
    <lineage>
        <taxon>Bacteria</taxon>
        <taxon>Pseudomonadati</taxon>
        <taxon>Bacteroidota</taxon>
        <taxon>Flavobacteriia</taxon>
        <taxon>Flavobacteriales</taxon>
        <taxon>Weeksellaceae</taxon>
        <taxon>Chryseobacterium group</taxon>
        <taxon>Chryseobacterium</taxon>
    </lineage>
</organism>
<dbReference type="AlphaFoldDB" id="A0A1M7CIH8"/>
<evidence type="ECO:0000313" key="1">
    <source>
        <dbReference type="EMBL" id="OCA79206.1"/>
    </source>
</evidence>